<organism evidence="1 2">
    <name type="scientific">Hymenobacter caeli</name>
    <dbReference type="NCBI Taxonomy" id="2735894"/>
    <lineage>
        <taxon>Bacteria</taxon>
        <taxon>Pseudomonadati</taxon>
        <taxon>Bacteroidota</taxon>
        <taxon>Cytophagia</taxon>
        <taxon>Cytophagales</taxon>
        <taxon>Hymenobacteraceae</taxon>
        <taxon>Hymenobacter</taxon>
    </lineage>
</organism>
<accession>A0ABX2FNF7</accession>
<evidence type="ECO:0000313" key="1">
    <source>
        <dbReference type="EMBL" id="NRT18378.1"/>
    </source>
</evidence>
<comment type="caution">
    <text evidence="1">The sequence shown here is derived from an EMBL/GenBank/DDBJ whole genome shotgun (WGS) entry which is preliminary data.</text>
</comment>
<dbReference type="Proteomes" id="UP000779507">
    <property type="component" value="Unassembled WGS sequence"/>
</dbReference>
<reference evidence="1 2" key="1">
    <citation type="submission" date="2020-05" db="EMBL/GenBank/DDBJ databases">
        <title>Genomic Encyclopedia of Type Strains, Phase IV (KMG-V): Genome sequencing to study the core and pangenomes of soil and plant-associated prokaryotes.</title>
        <authorList>
            <person name="Whitman W."/>
        </authorList>
    </citation>
    <scope>NUCLEOTIDE SEQUENCE [LARGE SCALE GENOMIC DNA]</scope>
    <source>
        <strain evidence="1 2">9A</strain>
    </source>
</reference>
<gene>
    <name evidence="1" type="ORF">HNP98_001195</name>
</gene>
<name>A0ABX2FNF7_9BACT</name>
<keyword evidence="2" id="KW-1185">Reference proteome</keyword>
<proteinExistence type="predicted"/>
<dbReference type="EMBL" id="JABSNP010000004">
    <property type="protein sequence ID" value="NRT18378.1"/>
    <property type="molecule type" value="Genomic_DNA"/>
</dbReference>
<sequence>MQPTPADYSTLLLAVKQRVREAQYRALQQVNQQQIQLY</sequence>
<evidence type="ECO:0000313" key="2">
    <source>
        <dbReference type="Proteomes" id="UP000779507"/>
    </source>
</evidence>
<protein>
    <submittedName>
        <fullName evidence="1">Uncharacterized protein</fullName>
    </submittedName>
</protein>